<organism evidence="3 4">
    <name type="scientific">Aquipuribacter nitratireducens</name>
    <dbReference type="NCBI Taxonomy" id="650104"/>
    <lineage>
        <taxon>Bacteria</taxon>
        <taxon>Bacillati</taxon>
        <taxon>Actinomycetota</taxon>
        <taxon>Actinomycetes</taxon>
        <taxon>Micrococcales</taxon>
        <taxon>Intrasporangiaceae</taxon>
        <taxon>Aquipuribacter</taxon>
    </lineage>
</organism>
<keyword evidence="3" id="KW-0378">Hydrolase</keyword>
<keyword evidence="3" id="KW-0326">Glycosidase</keyword>
<evidence type="ECO:0000313" key="3">
    <source>
        <dbReference type="EMBL" id="MFC5381097.1"/>
    </source>
</evidence>
<dbReference type="PANTHER" id="PTHR10357">
    <property type="entry name" value="ALPHA-AMYLASE FAMILY MEMBER"/>
    <property type="match status" value="1"/>
</dbReference>
<dbReference type="GO" id="GO:0016798">
    <property type="term" value="F:hydrolase activity, acting on glycosyl bonds"/>
    <property type="evidence" value="ECO:0007669"/>
    <property type="project" value="UniProtKB-KW"/>
</dbReference>
<dbReference type="InterPro" id="IPR017853">
    <property type="entry name" value="GH"/>
</dbReference>
<dbReference type="InterPro" id="IPR006047">
    <property type="entry name" value="GH13_cat_dom"/>
</dbReference>
<sequence length="551" mass="60808">MSDEAVQQWWRDAVVYEVYPRSFADGDDDGVGDLAGLRLRLPYLRDLGVDALWLTPWYPSPMEDGGYDVRDYRDVDPRLGTLADADAVIAEAHDLGLRVIVDIVPNHTSREHPWFVEALAAPDGHPSRDRYYFRDGRGPDGSEPPNDWISAFGGSAWERTTRADGSPGQWYLHIFAPGQPDLDWRNPDVVEEFDDILRFWFDRGVDGLRVDAVPALGKAPGLPDAGHEPGARFETRSWTDSPYWDREEVHEVLRHWRRVADSYGDRVLVAEAVVAGPDALAAYVREDEVHASFNFDFLTCPWRAGALRDVVDSTLASHGSVGAAATWVLSSHDEVRHLTRLGLRAEQTRGTGAQAGLRPDDVDLGLGTRRARAAALLLLGLPGSAYLWQGEELGLPEVIDLPPEVREDPVFRQSGGTELGRDGCRVPLPWSGDEPPFGFSAPGVATWLPQPEAWAALTAERQSVEQGSVLRLYRDALRLRREHRDVRAGAFEWLDLGEAAVAFRLGGRFSCVVNLGADAVPLDGHGDLLLHSRHGGSGAVEQDEAAWLLLP</sequence>
<dbReference type="Gene3D" id="3.90.400.10">
    <property type="entry name" value="Oligo-1,6-glucosidase, Domain 2"/>
    <property type="match status" value="1"/>
</dbReference>
<dbReference type="RefSeq" id="WP_340270467.1">
    <property type="nucleotide sequence ID" value="NZ_JBBEOG010000007.1"/>
</dbReference>
<feature type="domain" description="Glycosyl hydrolase family 13 catalytic" evidence="2">
    <location>
        <begin position="17"/>
        <end position="425"/>
    </location>
</feature>
<accession>A0ABW0GNS2</accession>
<evidence type="ECO:0000256" key="1">
    <source>
        <dbReference type="ARBA" id="ARBA00008061"/>
    </source>
</evidence>
<comment type="similarity">
    <text evidence="1">Belongs to the glycosyl hydrolase 13 family.</text>
</comment>
<comment type="caution">
    <text evidence="3">The sequence shown here is derived from an EMBL/GenBank/DDBJ whole genome shotgun (WGS) entry which is preliminary data.</text>
</comment>
<dbReference type="InterPro" id="IPR045857">
    <property type="entry name" value="O16G_dom_2"/>
</dbReference>
<proteinExistence type="inferred from homology"/>
<evidence type="ECO:0000313" key="4">
    <source>
        <dbReference type="Proteomes" id="UP001596122"/>
    </source>
</evidence>
<reference evidence="4" key="1">
    <citation type="journal article" date="2019" name="Int. J. Syst. Evol. Microbiol.">
        <title>The Global Catalogue of Microorganisms (GCM) 10K type strain sequencing project: providing services to taxonomists for standard genome sequencing and annotation.</title>
        <authorList>
            <consortium name="The Broad Institute Genomics Platform"/>
            <consortium name="The Broad Institute Genome Sequencing Center for Infectious Disease"/>
            <person name="Wu L."/>
            <person name="Ma J."/>
        </authorList>
    </citation>
    <scope>NUCLEOTIDE SEQUENCE [LARGE SCALE GENOMIC DNA]</scope>
    <source>
        <strain evidence="4">CCUG 43114</strain>
    </source>
</reference>
<dbReference type="CDD" id="cd11332">
    <property type="entry name" value="AmyAc_OligoGlu_TS"/>
    <property type="match status" value="1"/>
</dbReference>
<dbReference type="PANTHER" id="PTHR10357:SF179">
    <property type="entry name" value="NEUTRAL AND BASIC AMINO ACID TRANSPORT PROTEIN RBAT"/>
    <property type="match status" value="1"/>
</dbReference>
<dbReference type="EMBL" id="JBHSLD010000009">
    <property type="protein sequence ID" value="MFC5381097.1"/>
    <property type="molecule type" value="Genomic_DNA"/>
</dbReference>
<dbReference type="Proteomes" id="UP001596122">
    <property type="component" value="Unassembled WGS sequence"/>
</dbReference>
<dbReference type="SMART" id="SM00642">
    <property type="entry name" value="Aamy"/>
    <property type="match status" value="1"/>
</dbReference>
<dbReference type="SUPFAM" id="SSF51445">
    <property type="entry name" value="(Trans)glycosidases"/>
    <property type="match status" value="1"/>
</dbReference>
<protein>
    <submittedName>
        <fullName evidence="3">Glycoside hydrolase family 13 protein</fullName>
        <ecNumber evidence="3">3.2.1.-</ecNumber>
    </submittedName>
</protein>
<dbReference type="Gene3D" id="3.20.20.80">
    <property type="entry name" value="Glycosidases"/>
    <property type="match status" value="1"/>
</dbReference>
<gene>
    <name evidence="3" type="ORF">ACFPJ6_09865</name>
</gene>
<name>A0ABW0GNS2_9MICO</name>
<keyword evidence="4" id="KW-1185">Reference proteome</keyword>
<dbReference type="EC" id="3.2.1.-" evidence="3"/>
<dbReference type="Pfam" id="PF00128">
    <property type="entry name" value="Alpha-amylase"/>
    <property type="match status" value="1"/>
</dbReference>
<evidence type="ECO:0000259" key="2">
    <source>
        <dbReference type="SMART" id="SM00642"/>
    </source>
</evidence>